<keyword evidence="5" id="KW-0966">Cell projection</keyword>
<reference evidence="6" key="1">
    <citation type="submission" date="2016-10" db="EMBL/GenBank/DDBJ databases">
        <authorList>
            <person name="Varghese N."/>
            <person name="Submissions S."/>
        </authorList>
    </citation>
    <scope>NUCLEOTIDE SEQUENCE [LARGE SCALE GENOMIC DNA]</scope>
    <source>
        <strain evidence="6">DSM 11593</strain>
    </source>
</reference>
<dbReference type="EMBL" id="FNXG01000001">
    <property type="protein sequence ID" value="SEH61134.1"/>
    <property type="molecule type" value="Genomic_DNA"/>
</dbReference>
<keyword evidence="5" id="KW-0969">Cilium</keyword>
<keyword evidence="6" id="KW-1185">Reference proteome</keyword>
<dbReference type="STRING" id="65735.SAMN04488075_0351"/>
<dbReference type="Pfam" id="PF02049">
    <property type="entry name" value="FliE"/>
    <property type="match status" value="1"/>
</dbReference>
<evidence type="ECO:0000256" key="4">
    <source>
        <dbReference type="HAMAP-Rule" id="MF_00724"/>
    </source>
</evidence>
<dbReference type="GO" id="GO:0009425">
    <property type="term" value="C:bacterial-type flagellum basal body"/>
    <property type="evidence" value="ECO:0007669"/>
    <property type="project" value="UniProtKB-SubCell"/>
</dbReference>
<dbReference type="GO" id="GO:0071973">
    <property type="term" value="P:bacterial-type flagellum-dependent cell motility"/>
    <property type="evidence" value="ECO:0007669"/>
    <property type="project" value="InterPro"/>
</dbReference>
<dbReference type="GO" id="GO:0005198">
    <property type="term" value="F:structural molecule activity"/>
    <property type="evidence" value="ECO:0007669"/>
    <property type="project" value="InterPro"/>
</dbReference>
<dbReference type="GO" id="GO:0003774">
    <property type="term" value="F:cytoskeletal motor activity"/>
    <property type="evidence" value="ECO:0007669"/>
    <property type="project" value="InterPro"/>
</dbReference>
<dbReference type="InterPro" id="IPR001624">
    <property type="entry name" value="FliE"/>
</dbReference>
<protein>
    <recommendedName>
        <fullName evidence="4">Flagellar hook-basal body complex protein FliE</fullName>
    </recommendedName>
</protein>
<evidence type="ECO:0000313" key="5">
    <source>
        <dbReference type="EMBL" id="SEH61134.1"/>
    </source>
</evidence>
<keyword evidence="3 4" id="KW-0975">Bacterial flagellum</keyword>
<dbReference type="AlphaFoldDB" id="A0A1H6JFU3"/>
<organism evidence="5 6">
    <name type="scientific">Paracoccus alkenifer</name>
    <dbReference type="NCBI Taxonomy" id="65735"/>
    <lineage>
        <taxon>Bacteria</taxon>
        <taxon>Pseudomonadati</taxon>
        <taxon>Pseudomonadota</taxon>
        <taxon>Alphaproteobacteria</taxon>
        <taxon>Rhodobacterales</taxon>
        <taxon>Paracoccaceae</taxon>
        <taxon>Paracoccus</taxon>
    </lineage>
</organism>
<accession>A0A1H6JFU3</accession>
<dbReference type="HAMAP" id="MF_00724">
    <property type="entry name" value="FliE"/>
    <property type="match status" value="1"/>
</dbReference>
<gene>
    <name evidence="4" type="primary">fliE</name>
    <name evidence="5" type="ORF">SAMN04488075_0351</name>
</gene>
<sequence length="103" mass="10511">MISLTQSALQSGSRVASAYAEARAAAAPAPGTAPTGQGLTAAARDFAAVMEQADANAVGAMQGRSDTHALVQSIAEAQIALETAVAVRDRVVEAYQEILRMPV</sequence>
<comment type="subcellular location">
    <subcellularLocation>
        <location evidence="1 4">Bacterial flagellum basal body</location>
    </subcellularLocation>
</comment>
<evidence type="ECO:0000313" key="6">
    <source>
        <dbReference type="Proteomes" id="UP000199125"/>
    </source>
</evidence>
<dbReference type="RefSeq" id="WP_090844657.1">
    <property type="nucleotide sequence ID" value="NZ_FNXG01000001.1"/>
</dbReference>
<proteinExistence type="inferred from homology"/>
<dbReference type="Proteomes" id="UP000199125">
    <property type="component" value="Unassembled WGS sequence"/>
</dbReference>
<evidence type="ECO:0000256" key="3">
    <source>
        <dbReference type="ARBA" id="ARBA00023143"/>
    </source>
</evidence>
<name>A0A1H6JFU3_9RHOB</name>
<evidence type="ECO:0000256" key="1">
    <source>
        <dbReference type="ARBA" id="ARBA00004117"/>
    </source>
</evidence>
<keyword evidence="5" id="KW-0282">Flagellum</keyword>
<evidence type="ECO:0000256" key="2">
    <source>
        <dbReference type="ARBA" id="ARBA00009272"/>
    </source>
</evidence>
<comment type="similarity">
    <text evidence="2 4">Belongs to the FliE family.</text>
</comment>
<dbReference type="OrthoDB" id="9812413at2"/>
<dbReference type="PANTHER" id="PTHR34653">
    <property type="match status" value="1"/>
</dbReference>
<dbReference type="PANTHER" id="PTHR34653:SF1">
    <property type="entry name" value="FLAGELLAR HOOK-BASAL BODY COMPLEX PROTEIN FLIE"/>
    <property type="match status" value="1"/>
</dbReference>